<dbReference type="InterPro" id="IPR018461">
    <property type="entry name" value="Na/H_Antiport_NhaC-like_C"/>
</dbReference>
<dbReference type="EMBL" id="CP000931">
    <property type="protein sequence ID" value="ABZ74654.1"/>
    <property type="molecule type" value="Genomic_DNA"/>
</dbReference>
<dbReference type="AlphaFoldDB" id="B0TM61"/>
<feature type="transmembrane region" description="Helical" evidence="9">
    <location>
        <begin position="101"/>
        <end position="127"/>
    </location>
</feature>
<dbReference type="PANTHER" id="PTHR33451">
    <property type="entry name" value="MALATE-2H(+)/NA(+)-LACTATE ANTIPORTER"/>
    <property type="match status" value="1"/>
</dbReference>
<evidence type="ECO:0000256" key="2">
    <source>
        <dbReference type="ARBA" id="ARBA00022448"/>
    </source>
</evidence>
<dbReference type="GO" id="GO:0015297">
    <property type="term" value="F:antiporter activity"/>
    <property type="evidence" value="ECO:0007669"/>
    <property type="project" value="UniProtKB-KW"/>
</dbReference>
<feature type="transmembrane region" description="Helical" evidence="9">
    <location>
        <begin position="391"/>
        <end position="415"/>
    </location>
</feature>
<gene>
    <name evidence="11" type="ordered locus">Shal_0078</name>
</gene>
<evidence type="ECO:0000313" key="11">
    <source>
        <dbReference type="EMBL" id="ABZ74654.1"/>
    </source>
</evidence>
<organism evidence="11 12">
    <name type="scientific">Shewanella halifaxensis (strain HAW-EB4)</name>
    <dbReference type="NCBI Taxonomy" id="458817"/>
    <lineage>
        <taxon>Bacteria</taxon>
        <taxon>Pseudomonadati</taxon>
        <taxon>Pseudomonadota</taxon>
        <taxon>Gammaproteobacteria</taxon>
        <taxon>Alteromonadales</taxon>
        <taxon>Shewanellaceae</taxon>
        <taxon>Shewanella</taxon>
    </lineage>
</organism>
<protein>
    <submittedName>
        <fullName evidence="11">Na+/H+ antiporter NhaC</fullName>
    </submittedName>
</protein>
<name>B0TM61_SHEHH</name>
<evidence type="ECO:0000256" key="4">
    <source>
        <dbReference type="ARBA" id="ARBA00022475"/>
    </source>
</evidence>
<keyword evidence="3" id="KW-0050">Antiport</keyword>
<evidence type="ECO:0000256" key="9">
    <source>
        <dbReference type="SAM" id="Phobius"/>
    </source>
</evidence>
<feature type="transmembrane region" description="Helical" evidence="9">
    <location>
        <begin position="236"/>
        <end position="252"/>
    </location>
</feature>
<reference evidence="11" key="1">
    <citation type="submission" date="2008-01" db="EMBL/GenBank/DDBJ databases">
        <title>Complete sequence of Shewanella halifaxensis HAW-EB4.</title>
        <authorList>
            <consortium name="US DOE Joint Genome Institute"/>
            <person name="Copeland A."/>
            <person name="Lucas S."/>
            <person name="Lapidus A."/>
            <person name="Glavina del Rio T."/>
            <person name="Dalin E."/>
            <person name="Tice H."/>
            <person name="Bruce D."/>
            <person name="Goodwin L."/>
            <person name="Pitluck S."/>
            <person name="Sims D."/>
            <person name="Brettin T."/>
            <person name="Detter J.C."/>
            <person name="Han C."/>
            <person name="Kuske C.R."/>
            <person name="Schmutz J."/>
            <person name="Larimer F."/>
            <person name="Land M."/>
            <person name="Hauser L."/>
            <person name="Kyrpides N."/>
            <person name="Kim E."/>
            <person name="Zhao J.-S."/>
            <person name="Richardson P."/>
        </authorList>
    </citation>
    <scope>NUCLEOTIDE SEQUENCE [LARGE SCALE GENOMIC DNA]</scope>
    <source>
        <strain evidence="11">HAW-EB4</strain>
    </source>
</reference>
<keyword evidence="4" id="KW-1003">Cell membrane</keyword>
<dbReference type="InterPro" id="IPR052180">
    <property type="entry name" value="NhaC_Na-H+_Antiporter"/>
</dbReference>
<evidence type="ECO:0000256" key="5">
    <source>
        <dbReference type="ARBA" id="ARBA00022692"/>
    </source>
</evidence>
<feature type="transmembrane region" description="Helical" evidence="9">
    <location>
        <begin position="76"/>
        <end position="95"/>
    </location>
</feature>
<proteinExistence type="inferred from homology"/>
<keyword evidence="7 9" id="KW-0472">Membrane</keyword>
<feature type="domain" description="Na+/H+ antiporter NhaC-like C-terminal" evidence="10">
    <location>
        <begin position="239"/>
        <end position="422"/>
    </location>
</feature>
<evidence type="ECO:0000256" key="7">
    <source>
        <dbReference type="ARBA" id="ARBA00023136"/>
    </source>
</evidence>
<evidence type="ECO:0000256" key="1">
    <source>
        <dbReference type="ARBA" id="ARBA00004651"/>
    </source>
</evidence>
<dbReference type="STRING" id="458817.Shal_0078"/>
<dbReference type="KEGG" id="shl:Shal_0078"/>
<keyword evidence="6 9" id="KW-1133">Transmembrane helix</keyword>
<comment type="similarity">
    <text evidence="8">Belongs to the NhaC Na(+)/H(+) (TC 2.A.35) antiporter family.</text>
</comment>
<feature type="transmembrane region" description="Helical" evidence="9">
    <location>
        <begin position="40"/>
        <end position="56"/>
    </location>
</feature>
<feature type="transmembrane region" description="Helical" evidence="9">
    <location>
        <begin position="259"/>
        <end position="279"/>
    </location>
</feature>
<dbReference type="GO" id="GO:0005886">
    <property type="term" value="C:plasma membrane"/>
    <property type="evidence" value="ECO:0007669"/>
    <property type="project" value="UniProtKB-SubCell"/>
</dbReference>
<dbReference type="PANTHER" id="PTHR33451:SF3">
    <property type="entry name" value="MALATE-2H(+)_NA(+)-LACTATE ANTIPORTER"/>
    <property type="match status" value="1"/>
</dbReference>
<dbReference type="eggNOG" id="COG1757">
    <property type="taxonomic scope" value="Bacteria"/>
</dbReference>
<feature type="transmembrane region" description="Helical" evidence="9">
    <location>
        <begin position="299"/>
        <end position="321"/>
    </location>
</feature>
<feature type="transmembrane region" description="Helical" evidence="9">
    <location>
        <begin position="435"/>
        <end position="454"/>
    </location>
</feature>
<evidence type="ECO:0000313" key="12">
    <source>
        <dbReference type="Proteomes" id="UP000001317"/>
    </source>
</evidence>
<keyword evidence="2" id="KW-0813">Transport</keyword>
<feature type="domain" description="Na+/H+ antiporter NhaC-like C-terminal" evidence="10">
    <location>
        <begin position="41"/>
        <end position="216"/>
    </location>
</feature>
<evidence type="ECO:0000256" key="6">
    <source>
        <dbReference type="ARBA" id="ARBA00022989"/>
    </source>
</evidence>
<dbReference type="Pfam" id="PF03553">
    <property type="entry name" value="Na_H_antiporter"/>
    <property type="match status" value="2"/>
</dbReference>
<keyword evidence="5 9" id="KW-0812">Transmembrane</keyword>
<feature type="transmembrane region" description="Helical" evidence="9">
    <location>
        <begin position="12"/>
        <end position="34"/>
    </location>
</feature>
<evidence type="ECO:0000259" key="10">
    <source>
        <dbReference type="Pfam" id="PF03553"/>
    </source>
</evidence>
<dbReference type="OrthoDB" id="9762978at2"/>
<evidence type="ECO:0000256" key="3">
    <source>
        <dbReference type="ARBA" id="ARBA00022449"/>
    </source>
</evidence>
<dbReference type="HOGENOM" id="CLU_043525_1_0_6"/>
<evidence type="ECO:0000256" key="8">
    <source>
        <dbReference type="ARBA" id="ARBA00038435"/>
    </source>
</evidence>
<dbReference type="RefSeq" id="WP_012275211.1">
    <property type="nucleotide sequence ID" value="NC_010334.1"/>
</dbReference>
<accession>B0TM61</accession>
<comment type="subcellular location">
    <subcellularLocation>
        <location evidence="1">Cell membrane</location>
        <topology evidence="1">Multi-pass membrane protein</topology>
    </subcellularLocation>
</comment>
<keyword evidence="12" id="KW-1185">Reference proteome</keyword>
<sequence>MSQSTKLEFHIGKIGGMVPLLTMVGLMLLLTFNGVGGPKAAWAPGFIAIILGMFLVKSKRDYFQSILDGIADKTGVVVITAWIFAAVLGSLMKAGGLVDGILWFGMSTGIQGSMFLIIVFMSTAIFAMGTGSSNGANLALAPILFPAGVYLGADPAFVALALLSGAVFGDNIAPISDTTIVGCTTQGADFGATVRQRMPLSLTAGAIALVALVFFGQGDGLVEAATQSGDSARPESLLMLLSVAAVVFFALKGRHLLEALSYGILVAAVVGLGIGAFAISDLFTVPSQRGVSNGIIEDAIAGVTGAVVFVILILGVIKIFMNSGIMDDILKFITERVSNSTRSTELLMFYSTSVSSLLVSSNAPSQLLVGPTLVKPLGEKNNITPERRANLMSASVCSIFYMMPWCLAVMVWYSAIETSAISSGLAVPSASISFMAPYPWALLGVMMFSIITGWKRYGKQAQPQAQVQPA</sequence>
<dbReference type="Proteomes" id="UP000001317">
    <property type="component" value="Chromosome"/>
</dbReference>
<feature type="transmembrane region" description="Helical" evidence="9">
    <location>
        <begin position="198"/>
        <end position="216"/>
    </location>
</feature>